<feature type="signal peptide" evidence="3">
    <location>
        <begin position="1"/>
        <end position="28"/>
    </location>
</feature>
<feature type="compositionally biased region" description="Low complexity" evidence="2">
    <location>
        <begin position="181"/>
        <end position="194"/>
    </location>
</feature>
<name>A0ABW3W1V0_9ACTN</name>
<feature type="domain" description="LTD" evidence="4">
    <location>
        <begin position="22"/>
        <end position="155"/>
    </location>
</feature>
<keyword evidence="5" id="KW-0255">Endonuclease</keyword>
<keyword evidence="1 3" id="KW-0732">Signal</keyword>
<protein>
    <submittedName>
        <fullName evidence="5">ExeM/NucH family extracellular endonuclease</fullName>
    </submittedName>
</protein>
<dbReference type="Pfam" id="PF03372">
    <property type="entry name" value="Exo_endo_phos"/>
    <property type="match status" value="1"/>
</dbReference>
<dbReference type="InterPro" id="IPR036691">
    <property type="entry name" value="Endo/exonu/phosph_ase_sf"/>
</dbReference>
<keyword evidence="5" id="KW-0540">Nuclease</keyword>
<dbReference type="PANTHER" id="PTHR42834">
    <property type="entry name" value="ENDONUCLEASE/EXONUCLEASE/PHOSPHATASE FAMILY PROTEIN (AFU_ORTHOLOGUE AFUA_3G09210)"/>
    <property type="match status" value="1"/>
</dbReference>
<dbReference type="Gene3D" id="3.60.10.10">
    <property type="entry name" value="Endonuclease/exonuclease/phosphatase"/>
    <property type="match status" value="1"/>
</dbReference>
<dbReference type="InterPro" id="IPR001322">
    <property type="entry name" value="Lamin_tail_dom"/>
</dbReference>
<dbReference type="CDD" id="cd04486">
    <property type="entry name" value="YhcR_OBF_like"/>
    <property type="match status" value="1"/>
</dbReference>
<evidence type="ECO:0000313" key="6">
    <source>
        <dbReference type="Proteomes" id="UP001597229"/>
    </source>
</evidence>
<comment type="caution">
    <text evidence="5">The sequence shown here is derived from an EMBL/GenBank/DDBJ whole genome shotgun (WGS) entry which is preliminary data.</text>
</comment>
<accession>A0ABW3W1V0</accession>
<dbReference type="PRINTS" id="PR01607">
    <property type="entry name" value="APYRASEFAMLY"/>
</dbReference>
<dbReference type="InterPro" id="IPR013783">
    <property type="entry name" value="Ig-like_fold"/>
</dbReference>
<dbReference type="InterPro" id="IPR015919">
    <property type="entry name" value="Cadherin-like_sf"/>
</dbReference>
<feature type="chain" id="PRO_5046636523" evidence="3">
    <location>
        <begin position="29"/>
        <end position="1871"/>
    </location>
</feature>
<dbReference type="InterPro" id="IPR047971">
    <property type="entry name" value="ExeM-like"/>
</dbReference>
<dbReference type="SUPFAM" id="SSF56300">
    <property type="entry name" value="Metallo-dependent phosphatases"/>
    <property type="match status" value="1"/>
</dbReference>
<evidence type="ECO:0000256" key="2">
    <source>
        <dbReference type="SAM" id="MobiDB-lite"/>
    </source>
</evidence>
<dbReference type="Pfam" id="PF05345">
    <property type="entry name" value="He_PIG"/>
    <property type="match status" value="1"/>
</dbReference>
<feature type="region of interest" description="Disordered" evidence="2">
    <location>
        <begin position="181"/>
        <end position="216"/>
    </location>
</feature>
<dbReference type="NCBIfam" id="NF033681">
    <property type="entry name" value="ExeM_NucH_DNase"/>
    <property type="match status" value="1"/>
</dbReference>
<dbReference type="Pfam" id="PF00149">
    <property type="entry name" value="Metallophos"/>
    <property type="match status" value="1"/>
</dbReference>
<dbReference type="InterPro" id="IPR008334">
    <property type="entry name" value="5'-Nucleotdase_C"/>
</dbReference>
<dbReference type="Gene3D" id="2.60.40.2700">
    <property type="match status" value="2"/>
</dbReference>
<evidence type="ECO:0000259" key="4">
    <source>
        <dbReference type="PROSITE" id="PS51841"/>
    </source>
</evidence>
<dbReference type="InterPro" id="IPR006179">
    <property type="entry name" value="5_nucleotidase/apyrase"/>
</dbReference>
<keyword evidence="5" id="KW-0378">Hydrolase</keyword>
<feature type="compositionally biased region" description="Polar residues" evidence="2">
    <location>
        <begin position="201"/>
        <end position="216"/>
    </location>
</feature>
<dbReference type="RefSeq" id="WP_367921984.1">
    <property type="nucleotide sequence ID" value="NZ_BAABAC010000049.1"/>
</dbReference>
<proteinExistence type="predicted"/>
<evidence type="ECO:0000256" key="1">
    <source>
        <dbReference type="ARBA" id="ARBA00022729"/>
    </source>
</evidence>
<dbReference type="Gene3D" id="3.90.780.10">
    <property type="entry name" value="5'-Nucleotidase, C-terminal domain"/>
    <property type="match status" value="1"/>
</dbReference>
<dbReference type="Pfam" id="PF02872">
    <property type="entry name" value="5_nucleotid_C"/>
    <property type="match status" value="1"/>
</dbReference>
<dbReference type="InterPro" id="IPR004843">
    <property type="entry name" value="Calcineurin-like_PHP"/>
</dbReference>
<dbReference type="Gene3D" id="3.60.21.10">
    <property type="match status" value="1"/>
</dbReference>
<sequence length="1871" mass="191643">MKKLLFGSLSAAVAASGMAALAPSPAQANPGGTALVISEVYGAGGNGGAAYNADFVELFNPTAAAISLSGMAVHYRSATGGSGGNPFALSGSVPAHGRYLIQMSGAGTTGAALPTPDAGPAGFSMAASGGQVALQNGNAIIATSGNTVGVSGIVDFFGTTGAASYEGAPATSAATAAKSLNRNNGADSDNNAADFVLGDPTPQNTSSGQAEPSELTVTNPGATSLTKDSAASITLSAAGGTAPYTWTSTALPAGLTLTGDTIAGTPTAVGTTSVTVTATDAVDATATATFDITVAEAAAATPIAEIQGTGPSSPTVNTAVTTQGVITALYPTGGFNGFYLQTPGADTPDASDAVFVFVGSNPTLLNSLAIGDSVRVSGTVKEFASSNGTATGTLTEVDTTAGTVDKIAALGTVTPKTVIPGTDCALPGTGCLTLAQIDTAREAVEGELFAPSGNYTVTDAYDGSAFNPPGTASSNNVGEIGLAANSTEPLITPTDIIDAQDTAAIAARTAWNNAHRVILDDGSSTTYWNTQNTAAGKDAAMPWLTPDHYVRVGAKVTFDQPVVLDWRFGWKLQPTSQIVGAPTGKVTFEQNRPAAPAPVGGDLKLATFNVLNYFTTLGSTYGGCSSYVDRAGTPIAVNQCPGNGPRGAWDAASFDRQQAKIVKAINKIDADIVSVEEIENSLVVDGVDRDEALAALVTALNADAGAGTWDYVRSPADASTPTNKAYQDVIRTGFIYKPAKVAVVGDAQMLFGTSEFDNAREPFASVFKPVGGTDADRFAVIVNHFKSKGSGANDGTGQGNANPDRIAQATRLKQFASDFATSRGVSAVFLTGDFNSYSQEDPMQVLYAGGYTQMEAEGKHSYSFDGQSGSLDHVLANDAAKAMVSGVDIWEVNANESVFNLYSRYNYNFTNLFSTGAYSASDHNPEVIGIKKAAAGTTDVQILGTNDFHGRILPTASNREAGAAVLSGAVKKLRADNPNTVFAAAGDLIGASTFESFIQKDKPTIDALNEAGLDVSAVGNHELDGGYDDLVNRVMAAYDPTTNKYGGARWQYIAANLKIKATGDPAVPATWIKDVAGVKVGFVGAVTEDLPTLVSPAGIANLKVDGIVSSVNTEAADLRAHGADVVIMLVHEGSASTSCASAQFTDPSTTWGKITQTVSSDVDAIVSGHTHLAYNCSFPVQKWVDEGRAVTQRPVVSAGQYGMNLDQLVFTVDNATGKVTGVTSNILPLMTTDPDGSGPLLPTALYPADPTVQAIVDAAKNEANVLGARVLGQLKAPFNRAKLSNASENRGGESTLGNLVAEVQRWATENPESGSAQIAFMNPGGLRDDMGGTVNGNARDLTYKQAAVVQPFANTLVNMRLTGAQIKKVLEQQWQRDAAGKVPTRPFLRLGVSKGFTYTYSENPVTVQGTATYEGHVTGMWLNGTPIDLGATYSVTVNSFLASGGDNFFELNNGVSKADTGKIDLQAMVDYLAAKTSSGPLAVDYSQRAVGINKPADAPATYRPGAHVLLDVSSWTMSTADDVKDTEVAVKLGDQQIGTATLDNTIGTEAADRYGVAHVDVTLPANTPAGAVTLTLVGAQTGTQVLVPITVTGTLVNTVKPAITGTAKVGQQLTASPGTWDPAATSATYRWLADGQPIDGATAATFTVTTAQLGKAITVEVTASAAGYDDGVATSDPTAAVAKGTFTTQPTPTISGTVRVGRTLTASAGTWAPTPVSLTYQWYANAKPIAGATGATLKLKGSLGGQRITVAVTAKAAGYDDATVVSAQTEPVARGAVTMSVKTKPGTVKVKKTKAQVVVTLVNADGEAVTGTVQVKAKGLAAKTVNVVDGKAVVTLAKFTSTGSKKVTVTYSGSTGLSGQQTTTTIWVVKR</sequence>
<dbReference type="InterPro" id="IPR029052">
    <property type="entry name" value="Metallo-depent_PP-like"/>
</dbReference>
<dbReference type="GO" id="GO:0004519">
    <property type="term" value="F:endonuclease activity"/>
    <property type="evidence" value="ECO:0007669"/>
    <property type="project" value="UniProtKB-KW"/>
</dbReference>
<reference evidence="6" key="1">
    <citation type="journal article" date="2019" name="Int. J. Syst. Evol. Microbiol.">
        <title>The Global Catalogue of Microorganisms (GCM) 10K type strain sequencing project: providing services to taxonomists for standard genome sequencing and annotation.</title>
        <authorList>
            <consortium name="The Broad Institute Genomics Platform"/>
            <consortium name="The Broad Institute Genome Sequencing Center for Infectious Disease"/>
            <person name="Wu L."/>
            <person name="Ma J."/>
        </authorList>
    </citation>
    <scope>NUCLEOTIDE SEQUENCE [LARGE SCALE GENOMIC DNA]</scope>
    <source>
        <strain evidence="6">CCUG 52478</strain>
    </source>
</reference>
<dbReference type="InterPro" id="IPR036907">
    <property type="entry name" value="5'-Nucleotdase_C_sf"/>
</dbReference>
<organism evidence="5 6">
    <name type="scientific">Nocardioides ginsengisoli</name>
    <dbReference type="NCBI Taxonomy" id="363868"/>
    <lineage>
        <taxon>Bacteria</taxon>
        <taxon>Bacillati</taxon>
        <taxon>Actinomycetota</taxon>
        <taxon>Actinomycetes</taxon>
        <taxon>Propionibacteriales</taxon>
        <taxon>Nocardioidaceae</taxon>
        <taxon>Nocardioides</taxon>
    </lineage>
</organism>
<dbReference type="SUPFAM" id="SSF55816">
    <property type="entry name" value="5'-nucleotidase (syn. UDP-sugar hydrolase), C-terminal domain"/>
    <property type="match status" value="1"/>
</dbReference>
<dbReference type="Proteomes" id="UP001597229">
    <property type="component" value="Unassembled WGS sequence"/>
</dbReference>
<evidence type="ECO:0000256" key="3">
    <source>
        <dbReference type="SAM" id="SignalP"/>
    </source>
</evidence>
<dbReference type="PANTHER" id="PTHR42834:SF1">
    <property type="entry name" value="ENDONUCLEASE_EXONUCLEASE_PHOSPHATASE FAMILY PROTEIN (AFU_ORTHOLOGUE AFUA_3G09210)"/>
    <property type="match status" value="1"/>
</dbReference>
<keyword evidence="6" id="KW-1185">Reference proteome</keyword>
<dbReference type="Gene3D" id="2.60.40.10">
    <property type="entry name" value="Immunoglobulins"/>
    <property type="match status" value="1"/>
</dbReference>
<dbReference type="InterPro" id="IPR005135">
    <property type="entry name" value="Endo/exonuclease/phosphatase"/>
</dbReference>
<gene>
    <name evidence="5" type="ORF">ACFQ3F_14480</name>
</gene>
<evidence type="ECO:0000313" key="5">
    <source>
        <dbReference type="EMBL" id="MFD1249004.1"/>
    </source>
</evidence>
<dbReference type="SUPFAM" id="SSF49313">
    <property type="entry name" value="Cadherin-like"/>
    <property type="match status" value="1"/>
</dbReference>
<dbReference type="PROSITE" id="PS51841">
    <property type="entry name" value="LTD"/>
    <property type="match status" value="1"/>
</dbReference>
<dbReference type="EMBL" id="JBHTLX010000020">
    <property type="protein sequence ID" value="MFD1249004.1"/>
    <property type="molecule type" value="Genomic_DNA"/>
</dbReference>
<dbReference type="SUPFAM" id="SSF56219">
    <property type="entry name" value="DNase I-like"/>
    <property type="match status" value="1"/>
</dbReference>
<dbReference type="CDD" id="cd10283">
    <property type="entry name" value="MnuA_DNase1-like"/>
    <property type="match status" value="1"/>
</dbReference>